<gene>
    <name evidence="4" type="ORF">HMPREF1544_10094</name>
</gene>
<accession>S2JKS3</accession>
<feature type="domain" description="C2H2-type" evidence="3">
    <location>
        <begin position="233"/>
        <end position="264"/>
    </location>
</feature>
<proteinExistence type="predicted"/>
<dbReference type="EMBL" id="KE124082">
    <property type="protein sequence ID" value="EPB83158.1"/>
    <property type="molecule type" value="Genomic_DNA"/>
</dbReference>
<keyword evidence="5" id="KW-1185">Reference proteome</keyword>
<dbReference type="PROSITE" id="PS00028">
    <property type="entry name" value="ZINC_FINGER_C2H2_1"/>
    <property type="match status" value="1"/>
</dbReference>
<feature type="compositionally biased region" description="Polar residues" evidence="2">
    <location>
        <begin position="51"/>
        <end position="62"/>
    </location>
</feature>
<dbReference type="InParanoid" id="S2JKS3"/>
<evidence type="ECO:0000313" key="5">
    <source>
        <dbReference type="Proteomes" id="UP000014254"/>
    </source>
</evidence>
<name>S2JKS3_MUCC1</name>
<keyword evidence="1" id="KW-0863">Zinc-finger</keyword>
<dbReference type="OrthoDB" id="1939603at2759"/>
<dbReference type="PANTHER" id="PTHR36167">
    <property type="entry name" value="C2H2 FINGER DOMAIN TRANSCRIPTION FACTOR (EUROFUNG)-RELATED"/>
    <property type="match status" value="1"/>
</dbReference>
<dbReference type="eggNOG" id="ENOG502S48N">
    <property type="taxonomic scope" value="Eukaryota"/>
</dbReference>
<dbReference type="InterPro" id="IPR013087">
    <property type="entry name" value="Znf_C2H2_type"/>
</dbReference>
<dbReference type="InterPro" id="IPR039327">
    <property type="entry name" value="CON7-like"/>
</dbReference>
<evidence type="ECO:0000259" key="3">
    <source>
        <dbReference type="PROSITE" id="PS50157"/>
    </source>
</evidence>
<organism evidence="4 5">
    <name type="scientific">Mucor circinelloides f. circinelloides (strain 1006PhL)</name>
    <name type="common">Mucormycosis agent</name>
    <name type="synonym">Calyptromyces circinelloides</name>
    <dbReference type="NCBI Taxonomy" id="1220926"/>
    <lineage>
        <taxon>Eukaryota</taxon>
        <taxon>Fungi</taxon>
        <taxon>Fungi incertae sedis</taxon>
        <taxon>Mucoromycota</taxon>
        <taxon>Mucoromycotina</taxon>
        <taxon>Mucoromycetes</taxon>
        <taxon>Mucorales</taxon>
        <taxon>Mucorineae</taxon>
        <taxon>Mucoraceae</taxon>
        <taxon>Mucor</taxon>
    </lineage>
</organism>
<dbReference type="AlphaFoldDB" id="S2JKS3"/>
<feature type="region of interest" description="Disordered" evidence="2">
    <location>
        <begin position="43"/>
        <end position="64"/>
    </location>
</feature>
<feature type="compositionally biased region" description="Low complexity" evidence="2">
    <location>
        <begin position="302"/>
        <end position="316"/>
    </location>
</feature>
<dbReference type="PANTHER" id="PTHR36167:SF3">
    <property type="entry name" value="C2H2 FINGER DOMAIN TRANSCRIPTION FACTOR (EUROFUNG)-RELATED"/>
    <property type="match status" value="1"/>
</dbReference>
<sequence>MAQSSTATAPAAYNNFTDQASLLERRQQNAPFLQQLELPSLPPLSQLLTSDSTSNKDQPTPNTQAATEAAIAAATAVTASMITSTTQPIIQETFLPTQQKATTNNLLYGFQQQPTASTSPIMTSNALLNDSVAIFPTTTDASLDQTLMTSDHHFLDPQQQMFNAAAVVAATAGLTDPHVVNPTMGMPPSFMERQRQSSVSSTSSDKVYSFVAIPGTNQRKRPRRRYDEIERLYHCNWPGCTKAYGTLNHLNAHVSMQQHGPKRHPTEFKEMRKEWRRQKKERDAAKKSAEQAYRNQQESMMQQHAQHQQQQQQQQQQHHHHQQQQHHHQPMPFPFQQSFMPNNMALGNFY</sequence>
<dbReference type="STRING" id="1220926.S2JKS3"/>
<evidence type="ECO:0000313" key="4">
    <source>
        <dbReference type="EMBL" id="EPB83158.1"/>
    </source>
</evidence>
<dbReference type="Proteomes" id="UP000014254">
    <property type="component" value="Unassembled WGS sequence"/>
</dbReference>
<dbReference type="VEuPathDB" id="FungiDB:HMPREF1544_10094"/>
<keyword evidence="1" id="KW-0862">Zinc</keyword>
<dbReference type="GO" id="GO:0008270">
    <property type="term" value="F:zinc ion binding"/>
    <property type="evidence" value="ECO:0007669"/>
    <property type="project" value="UniProtKB-KW"/>
</dbReference>
<feature type="compositionally biased region" description="Basic and acidic residues" evidence="2">
    <location>
        <begin position="280"/>
        <end position="289"/>
    </location>
</feature>
<keyword evidence="1" id="KW-0479">Metal-binding</keyword>
<feature type="region of interest" description="Disordered" evidence="2">
    <location>
        <begin position="256"/>
        <end position="340"/>
    </location>
</feature>
<evidence type="ECO:0000256" key="1">
    <source>
        <dbReference type="PROSITE-ProRule" id="PRU00042"/>
    </source>
</evidence>
<reference evidence="5" key="1">
    <citation type="submission" date="2013-05" db="EMBL/GenBank/DDBJ databases">
        <title>The Genome sequence of Mucor circinelloides f. circinelloides 1006PhL.</title>
        <authorList>
            <consortium name="The Broad Institute Genomics Platform"/>
            <person name="Cuomo C."/>
            <person name="Earl A."/>
            <person name="Findley K."/>
            <person name="Lee S.C."/>
            <person name="Walker B."/>
            <person name="Young S."/>
            <person name="Zeng Q."/>
            <person name="Gargeya S."/>
            <person name="Fitzgerald M."/>
            <person name="Haas B."/>
            <person name="Abouelleil A."/>
            <person name="Allen A.W."/>
            <person name="Alvarado L."/>
            <person name="Arachchi H.M."/>
            <person name="Berlin A.M."/>
            <person name="Chapman S.B."/>
            <person name="Gainer-Dewar J."/>
            <person name="Goldberg J."/>
            <person name="Griggs A."/>
            <person name="Gujja S."/>
            <person name="Hansen M."/>
            <person name="Howarth C."/>
            <person name="Imamovic A."/>
            <person name="Ireland A."/>
            <person name="Larimer J."/>
            <person name="McCowan C."/>
            <person name="Murphy C."/>
            <person name="Pearson M."/>
            <person name="Poon T.W."/>
            <person name="Priest M."/>
            <person name="Roberts A."/>
            <person name="Saif S."/>
            <person name="Shea T."/>
            <person name="Sisk P."/>
            <person name="Sykes S."/>
            <person name="Wortman J."/>
            <person name="Nusbaum C."/>
            <person name="Birren B."/>
        </authorList>
    </citation>
    <scope>NUCLEOTIDE SEQUENCE [LARGE SCALE GENOMIC DNA]</scope>
    <source>
        <strain evidence="5">1006PhL</strain>
    </source>
</reference>
<dbReference type="Gene3D" id="3.30.160.60">
    <property type="entry name" value="Classic Zinc Finger"/>
    <property type="match status" value="1"/>
</dbReference>
<dbReference type="GO" id="GO:0006355">
    <property type="term" value="P:regulation of DNA-templated transcription"/>
    <property type="evidence" value="ECO:0007669"/>
    <property type="project" value="InterPro"/>
</dbReference>
<protein>
    <recommendedName>
        <fullName evidence="3">C2H2-type domain-containing protein</fullName>
    </recommendedName>
</protein>
<dbReference type="PROSITE" id="PS50157">
    <property type="entry name" value="ZINC_FINGER_C2H2_2"/>
    <property type="match status" value="1"/>
</dbReference>
<feature type="compositionally biased region" description="Basic residues" evidence="2">
    <location>
        <begin position="317"/>
        <end position="329"/>
    </location>
</feature>
<evidence type="ECO:0000256" key="2">
    <source>
        <dbReference type="SAM" id="MobiDB-lite"/>
    </source>
</evidence>
<feature type="compositionally biased region" description="Basic and acidic residues" evidence="2">
    <location>
        <begin position="264"/>
        <end position="273"/>
    </location>
</feature>
<dbReference type="OMA" id="MPNNMAL"/>